<gene>
    <name evidence="5" type="ORF">HINF_LOCUS28175</name>
    <name evidence="6" type="ORF">HINF_LOCUS29245</name>
    <name evidence="2" type="ORF">HINF_LOCUS33995</name>
    <name evidence="3" type="ORF">HINF_LOCUS42140</name>
    <name evidence="4" type="ORF">HINF_LOCUS64557</name>
    <name evidence="7" type="ORF">HINF_LOCUS71923</name>
</gene>
<dbReference type="EMBL" id="CATOUU010000762">
    <property type="protein sequence ID" value="CAI9946350.1"/>
    <property type="molecule type" value="Genomic_DNA"/>
</dbReference>
<evidence type="ECO:0000313" key="5">
    <source>
        <dbReference type="EMBL" id="CAL6021460.1"/>
    </source>
</evidence>
<accession>A0AA86Q8Y8</accession>
<evidence type="ECO:0000313" key="2">
    <source>
        <dbReference type="EMBL" id="CAI9946350.1"/>
    </source>
</evidence>
<dbReference type="GO" id="GO:0030686">
    <property type="term" value="C:90S preribosome"/>
    <property type="evidence" value="ECO:0007669"/>
    <property type="project" value="TreeGrafter"/>
</dbReference>
<protein>
    <submittedName>
        <fullName evidence="3">U3-containing 90S pre-ribosomal complex subunit</fullName>
    </submittedName>
    <submittedName>
        <fullName evidence="5">U3-containing_90S pre-ribosomal complex subunit</fullName>
    </submittedName>
</protein>
<evidence type="ECO:0000313" key="8">
    <source>
        <dbReference type="Proteomes" id="UP001642409"/>
    </source>
</evidence>
<dbReference type="AlphaFoldDB" id="A0AA86Q8Y8"/>
<evidence type="ECO:0000313" key="7">
    <source>
        <dbReference type="EMBL" id="CAL6102978.1"/>
    </source>
</evidence>
<reference evidence="5 8" key="2">
    <citation type="submission" date="2024-07" db="EMBL/GenBank/DDBJ databases">
        <authorList>
            <person name="Akdeniz Z."/>
        </authorList>
    </citation>
    <scope>NUCLEOTIDE SEQUENCE [LARGE SCALE GENOMIC DNA]</scope>
</reference>
<dbReference type="InterPro" id="IPR032704">
    <property type="entry name" value="Cms1"/>
</dbReference>
<dbReference type="EMBL" id="CAXDID020000094">
    <property type="protein sequence ID" value="CAL6023672.1"/>
    <property type="molecule type" value="Genomic_DNA"/>
</dbReference>
<proteinExistence type="predicted"/>
<name>A0AA86Q8Y8_9EUKA</name>
<dbReference type="PANTHER" id="PTHR24030">
    <property type="entry name" value="PROTEIN CMSS1"/>
    <property type="match status" value="1"/>
</dbReference>
<dbReference type="PANTHER" id="PTHR24030:SF0">
    <property type="entry name" value="PROTEIN CMSS1"/>
    <property type="match status" value="1"/>
</dbReference>
<dbReference type="Pfam" id="PF14617">
    <property type="entry name" value="CMS1"/>
    <property type="match status" value="1"/>
</dbReference>
<keyword evidence="8" id="KW-1185">Reference proteome</keyword>
<reference evidence="3" key="1">
    <citation type="submission" date="2023-06" db="EMBL/GenBank/DDBJ databases">
        <authorList>
            <person name="Kurt Z."/>
        </authorList>
    </citation>
    <scope>NUCLEOTIDE SEQUENCE</scope>
</reference>
<feature type="compositionally biased region" description="Basic and acidic residues" evidence="1">
    <location>
        <begin position="10"/>
        <end position="27"/>
    </location>
</feature>
<sequence>MKPTFAEKLAAKAEQVKPNMKAKDRNPTVKQQKVIPEDPREAAKKLRAQEKQRQLVELLIRKGIRVPANYTDDSFNASDFVSKLLQKTTVAYTIPKQTKLLEKVKIKTAVQESYKPEYIQRISDMFHWFERKINFTAHTEQQFQRRQQNLTRSLIQAKLKLKSTTEQVQQKFDNLQDTTKYEVTQTIKPTFILLTQNAYRCLDFEQIFKLNSQMYTFFTKHYPIAVQVEMINQKCYENCKFVVGTASRILKLVQVGSLQVENVKHFVIDAGYLDDNEQTPFEYDEARADLRVFAQTLLNDTKVWVL</sequence>
<dbReference type="EMBL" id="CAXDID020000089">
    <property type="protein sequence ID" value="CAL6021460.1"/>
    <property type="molecule type" value="Genomic_DNA"/>
</dbReference>
<dbReference type="Proteomes" id="UP001642409">
    <property type="component" value="Unassembled WGS sequence"/>
</dbReference>
<dbReference type="EMBL" id="CAXDID020000561">
    <property type="protein sequence ID" value="CAL6102978.1"/>
    <property type="molecule type" value="Genomic_DNA"/>
</dbReference>
<comment type="caution">
    <text evidence="3">The sequence shown here is derived from an EMBL/GenBank/DDBJ whole genome shotgun (WGS) entry which is preliminary data.</text>
</comment>
<evidence type="ECO:0000313" key="3">
    <source>
        <dbReference type="EMBL" id="CAI9954495.1"/>
    </source>
</evidence>
<dbReference type="EMBL" id="CATOUU010000849">
    <property type="protein sequence ID" value="CAI9954495.1"/>
    <property type="molecule type" value="Genomic_DNA"/>
</dbReference>
<dbReference type="GO" id="GO:0005634">
    <property type="term" value="C:nucleus"/>
    <property type="evidence" value="ECO:0007669"/>
    <property type="project" value="TreeGrafter"/>
</dbReference>
<feature type="region of interest" description="Disordered" evidence="1">
    <location>
        <begin position="10"/>
        <end position="33"/>
    </location>
</feature>
<organism evidence="3">
    <name type="scientific">Hexamita inflata</name>
    <dbReference type="NCBI Taxonomy" id="28002"/>
    <lineage>
        <taxon>Eukaryota</taxon>
        <taxon>Metamonada</taxon>
        <taxon>Diplomonadida</taxon>
        <taxon>Hexamitidae</taxon>
        <taxon>Hexamitinae</taxon>
        <taxon>Hexamita</taxon>
    </lineage>
</organism>
<evidence type="ECO:0000313" key="4">
    <source>
        <dbReference type="EMBL" id="CAI9976912.1"/>
    </source>
</evidence>
<dbReference type="EMBL" id="CATOUU010001175">
    <property type="protein sequence ID" value="CAI9976912.1"/>
    <property type="molecule type" value="Genomic_DNA"/>
</dbReference>
<evidence type="ECO:0000313" key="6">
    <source>
        <dbReference type="EMBL" id="CAL6023672.1"/>
    </source>
</evidence>
<evidence type="ECO:0000256" key="1">
    <source>
        <dbReference type="SAM" id="MobiDB-lite"/>
    </source>
</evidence>